<sequence length="47" mass="5986">MCKLYQIFRCNWQNDVIHIWFHNEIEKQRKQREQNKTHSLLNFQLEP</sequence>
<evidence type="ECO:0000313" key="1">
    <source>
        <dbReference type="EMBL" id="MBX74146.1"/>
    </source>
</evidence>
<proteinExistence type="predicted"/>
<name>A0A2P2R4G1_RHIMU</name>
<dbReference type="AlphaFoldDB" id="A0A2P2R4G1"/>
<accession>A0A2P2R4G1</accession>
<protein>
    <submittedName>
        <fullName evidence="1">Uncharacterized protein</fullName>
    </submittedName>
</protein>
<dbReference type="EMBL" id="GGEC01093662">
    <property type="protein sequence ID" value="MBX74146.1"/>
    <property type="molecule type" value="Transcribed_RNA"/>
</dbReference>
<organism evidence="1">
    <name type="scientific">Rhizophora mucronata</name>
    <name type="common">Asiatic mangrove</name>
    <dbReference type="NCBI Taxonomy" id="61149"/>
    <lineage>
        <taxon>Eukaryota</taxon>
        <taxon>Viridiplantae</taxon>
        <taxon>Streptophyta</taxon>
        <taxon>Embryophyta</taxon>
        <taxon>Tracheophyta</taxon>
        <taxon>Spermatophyta</taxon>
        <taxon>Magnoliopsida</taxon>
        <taxon>eudicotyledons</taxon>
        <taxon>Gunneridae</taxon>
        <taxon>Pentapetalae</taxon>
        <taxon>rosids</taxon>
        <taxon>fabids</taxon>
        <taxon>Malpighiales</taxon>
        <taxon>Rhizophoraceae</taxon>
        <taxon>Rhizophora</taxon>
    </lineage>
</organism>
<reference evidence="1" key="1">
    <citation type="submission" date="2018-02" db="EMBL/GenBank/DDBJ databases">
        <title>Rhizophora mucronata_Transcriptome.</title>
        <authorList>
            <person name="Meera S.P."/>
            <person name="Sreeshan A."/>
            <person name="Augustine A."/>
        </authorList>
    </citation>
    <scope>NUCLEOTIDE SEQUENCE</scope>
    <source>
        <tissue evidence="1">Leaf</tissue>
    </source>
</reference>